<dbReference type="AlphaFoldDB" id="A0A9X7Z6V0"/>
<dbReference type="Proteomes" id="UP000663505">
    <property type="component" value="Chromosome"/>
</dbReference>
<dbReference type="KEGG" id="afx:JZ786_19645"/>
<proteinExistence type="predicted"/>
<evidence type="ECO:0000313" key="1">
    <source>
        <dbReference type="EMBL" id="QSO46640.1"/>
    </source>
</evidence>
<gene>
    <name evidence="1" type="ORF">JZ786_19645</name>
</gene>
<dbReference type="RefSeq" id="WP_206656005.1">
    <property type="nucleotide sequence ID" value="NZ_CP071182.1"/>
</dbReference>
<reference evidence="1 2" key="1">
    <citation type="submission" date="2021-02" db="EMBL/GenBank/DDBJ databases">
        <title>Alicyclobacillus curvatus sp. nov. and Alicyclobacillus mengziensis sp. nov., two acidophilic bacteria isolated from acid mine drainage.</title>
        <authorList>
            <person name="Huang Y."/>
        </authorList>
    </citation>
    <scope>NUCLEOTIDE SEQUENCE [LARGE SCALE GENOMIC DNA]</scope>
    <source>
        <strain evidence="1 2">S30H14</strain>
    </source>
</reference>
<name>A0A9X7Z6V0_9BACL</name>
<protein>
    <submittedName>
        <fullName evidence="1">Uncharacterized protein</fullName>
    </submittedName>
</protein>
<dbReference type="Pfam" id="PF26595">
    <property type="entry name" value="A_ENA"/>
    <property type="match status" value="1"/>
</dbReference>
<organism evidence="1 2">
    <name type="scientific">Alicyclobacillus mengziensis</name>
    <dbReference type="NCBI Taxonomy" id="2931921"/>
    <lineage>
        <taxon>Bacteria</taxon>
        <taxon>Bacillati</taxon>
        <taxon>Bacillota</taxon>
        <taxon>Bacilli</taxon>
        <taxon>Bacillales</taxon>
        <taxon>Alicyclobacillaceae</taxon>
        <taxon>Alicyclobacillus</taxon>
    </lineage>
</organism>
<dbReference type="InterPro" id="IPR058705">
    <property type="entry name" value="A_ENA"/>
</dbReference>
<accession>A0A9X7Z6V0</accession>
<evidence type="ECO:0000313" key="2">
    <source>
        <dbReference type="Proteomes" id="UP000663505"/>
    </source>
</evidence>
<dbReference type="EMBL" id="CP071182">
    <property type="protein sequence ID" value="QSO46640.1"/>
    <property type="molecule type" value="Genomic_DNA"/>
</dbReference>
<keyword evidence="2" id="KW-1185">Reference proteome</keyword>
<sequence length="112" mass="12136">MSQANIPDITPTISLSLAQSIPLLLDSIALEELALAHLINTEAEKTQWFIGTLTTAVTRSSLTVSVTDLLTVNKSVRRTLQAAIKKEMLLQFKFENVLDVLAATAGVTPFLV</sequence>